<name>A0AAV8ZGT8_9CUCU</name>
<dbReference type="Proteomes" id="UP001162156">
    <property type="component" value="Unassembled WGS sequence"/>
</dbReference>
<evidence type="ECO:0000256" key="1">
    <source>
        <dbReference type="SAM" id="MobiDB-lite"/>
    </source>
</evidence>
<comment type="caution">
    <text evidence="2">The sequence shown here is derived from an EMBL/GenBank/DDBJ whole genome shotgun (WGS) entry which is preliminary data.</text>
</comment>
<organism evidence="2 3">
    <name type="scientific">Rhamnusium bicolor</name>
    <dbReference type="NCBI Taxonomy" id="1586634"/>
    <lineage>
        <taxon>Eukaryota</taxon>
        <taxon>Metazoa</taxon>
        <taxon>Ecdysozoa</taxon>
        <taxon>Arthropoda</taxon>
        <taxon>Hexapoda</taxon>
        <taxon>Insecta</taxon>
        <taxon>Pterygota</taxon>
        <taxon>Neoptera</taxon>
        <taxon>Endopterygota</taxon>
        <taxon>Coleoptera</taxon>
        <taxon>Polyphaga</taxon>
        <taxon>Cucujiformia</taxon>
        <taxon>Chrysomeloidea</taxon>
        <taxon>Cerambycidae</taxon>
        <taxon>Lepturinae</taxon>
        <taxon>Rhagiini</taxon>
        <taxon>Rhamnusium</taxon>
    </lineage>
</organism>
<dbReference type="AlphaFoldDB" id="A0AAV8ZGT8"/>
<feature type="compositionally biased region" description="Basic and acidic residues" evidence="1">
    <location>
        <begin position="47"/>
        <end position="76"/>
    </location>
</feature>
<dbReference type="EMBL" id="JANEYF010001528">
    <property type="protein sequence ID" value="KAJ8963578.1"/>
    <property type="molecule type" value="Genomic_DNA"/>
</dbReference>
<sequence>MLQRVSSALGQLLLPFTDKYFYESKHSTRRSRSRLPRWLRFHSVGSLRDHPEDMSENQESRAERVARYKEERRRQLDAQFGTHQDAIASRTRNKDATSSSSEGPRPTRASKLRAAALSQDNLSSQNQGIKLHNSEVSKVTLDVCS</sequence>
<feature type="compositionally biased region" description="Polar residues" evidence="1">
    <location>
        <begin position="118"/>
        <end position="128"/>
    </location>
</feature>
<reference evidence="2" key="1">
    <citation type="journal article" date="2023" name="Insect Mol. Biol.">
        <title>Genome sequencing provides insights into the evolution of gene families encoding plant cell wall-degrading enzymes in longhorned beetles.</title>
        <authorList>
            <person name="Shin N.R."/>
            <person name="Okamura Y."/>
            <person name="Kirsch R."/>
            <person name="Pauchet Y."/>
        </authorList>
    </citation>
    <scope>NUCLEOTIDE SEQUENCE</scope>
    <source>
        <strain evidence="2">RBIC_L_NR</strain>
    </source>
</reference>
<gene>
    <name evidence="2" type="ORF">NQ314_005538</name>
</gene>
<feature type="region of interest" description="Disordered" evidence="1">
    <location>
        <begin position="46"/>
        <end position="136"/>
    </location>
</feature>
<proteinExistence type="predicted"/>
<evidence type="ECO:0000313" key="2">
    <source>
        <dbReference type="EMBL" id="KAJ8963578.1"/>
    </source>
</evidence>
<evidence type="ECO:0000313" key="3">
    <source>
        <dbReference type="Proteomes" id="UP001162156"/>
    </source>
</evidence>
<accession>A0AAV8ZGT8</accession>
<keyword evidence="3" id="KW-1185">Reference proteome</keyword>
<protein>
    <submittedName>
        <fullName evidence="2">Uncharacterized protein</fullName>
    </submittedName>
</protein>